<accession>A0AAV2IQX2</accession>
<sequence length="419" mass="48718">MRPSTCSLSVFMLFCICWMSVAQGNSDTPQCELTIHNNKTLFKRLLNYYDPDGQTIIVEHTLRFENASVNFNESRMWNADAFQPYVWYSTQGIGSPRLLLTYDFMFGLMEYILSFCIAKEVLNLNVNPPDCLEKFENKSLEDFLRKFMLKELNVGDRRVKDLYMCTAHFDVDKTYPRLIYRCCLLDHFGDYSCIDVEEDVMVERLNYCIIIITFFLLLTLPVVFPDDYRLELYEFTLPNELDAIISMSPDSVTMKIKDETLTVPFSCLKKMHNFKKIQAMGTNGCRLVKLLVEIPLSKIFWCNKNELGFFTILCQMMSECFTHCKGEKSHVGDDVRRSCSQTPQSSVNHGNGSQRQNCTTKMGLSWQTILKYLFIKMYVAVLSAPILISLFTDDTRSLEVKREFRKRVPDSQYDESFDA</sequence>
<evidence type="ECO:0000256" key="3">
    <source>
        <dbReference type="SAM" id="SignalP"/>
    </source>
</evidence>
<keyword evidence="2" id="KW-1133">Transmembrane helix</keyword>
<dbReference type="AlphaFoldDB" id="A0AAV2IQX2"/>
<feature type="non-terminal residue" evidence="4">
    <location>
        <position position="419"/>
    </location>
</feature>
<proteinExistence type="predicted"/>
<reference evidence="4 5" key="1">
    <citation type="submission" date="2024-04" db="EMBL/GenBank/DDBJ databases">
        <authorList>
            <consortium name="Genoscope - CEA"/>
            <person name="William W."/>
        </authorList>
    </citation>
    <scope>NUCLEOTIDE SEQUENCE [LARGE SCALE GENOMIC DNA]</scope>
</reference>
<feature type="transmembrane region" description="Helical" evidence="2">
    <location>
        <begin position="369"/>
        <end position="391"/>
    </location>
</feature>
<keyword evidence="2" id="KW-0812">Transmembrane</keyword>
<keyword evidence="2" id="KW-0472">Membrane</keyword>
<evidence type="ECO:0000256" key="1">
    <source>
        <dbReference type="SAM" id="MobiDB-lite"/>
    </source>
</evidence>
<feature type="chain" id="PRO_5043651622" evidence="3">
    <location>
        <begin position="25"/>
        <end position="419"/>
    </location>
</feature>
<dbReference type="Proteomes" id="UP001497497">
    <property type="component" value="Unassembled WGS sequence"/>
</dbReference>
<evidence type="ECO:0000313" key="5">
    <source>
        <dbReference type="Proteomes" id="UP001497497"/>
    </source>
</evidence>
<name>A0AAV2IQX2_LYMST</name>
<protein>
    <submittedName>
        <fullName evidence="4">Uncharacterized protein</fullName>
    </submittedName>
</protein>
<keyword evidence="5" id="KW-1185">Reference proteome</keyword>
<gene>
    <name evidence="4" type="ORF">GSLYS_00021552001</name>
</gene>
<feature type="region of interest" description="Disordered" evidence="1">
    <location>
        <begin position="335"/>
        <end position="357"/>
    </location>
</feature>
<dbReference type="EMBL" id="CAXITT010001230">
    <property type="protein sequence ID" value="CAL1548235.1"/>
    <property type="molecule type" value="Genomic_DNA"/>
</dbReference>
<organism evidence="4 5">
    <name type="scientific">Lymnaea stagnalis</name>
    <name type="common">Great pond snail</name>
    <name type="synonym">Helix stagnalis</name>
    <dbReference type="NCBI Taxonomy" id="6523"/>
    <lineage>
        <taxon>Eukaryota</taxon>
        <taxon>Metazoa</taxon>
        <taxon>Spiralia</taxon>
        <taxon>Lophotrochozoa</taxon>
        <taxon>Mollusca</taxon>
        <taxon>Gastropoda</taxon>
        <taxon>Heterobranchia</taxon>
        <taxon>Euthyneura</taxon>
        <taxon>Panpulmonata</taxon>
        <taxon>Hygrophila</taxon>
        <taxon>Lymnaeoidea</taxon>
        <taxon>Lymnaeidae</taxon>
        <taxon>Lymnaea</taxon>
    </lineage>
</organism>
<keyword evidence="3" id="KW-0732">Signal</keyword>
<feature type="signal peptide" evidence="3">
    <location>
        <begin position="1"/>
        <end position="24"/>
    </location>
</feature>
<evidence type="ECO:0000256" key="2">
    <source>
        <dbReference type="SAM" id="Phobius"/>
    </source>
</evidence>
<evidence type="ECO:0000313" key="4">
    <source>
        <dbReference type="EMBL" id="CAL1548235.1"/>
    </source>
</evidence>
<feature type="compositionally biased region" description="Polar residues" evidence="1">
    <location>
        <begin position="338"/>
        <end position="357"/>
    </location>
</feature>
<comment type="caution">
    <text evidence="4">The sequence shown here is derived from an EMBL/GenBank/DDBJ whole genome shotgun (WGS) entry which is preliminary data.</text>
</comment>
<feature type="transmembrane region" description="Helical" evidence="2">
    <location>
        <begin position="204"/>
        <end position="224"/>
    </location>
</feature>